<proteinExistence type="predicted"/>
<feature type="coiled-coil region" evidence="4">
    <location>
        <begin position="384"/>
        <end position="425"/>
    </location>
</feature>
<dbReference type="EMBL" id="AHAT01028194">
    <property type="status" value="NOT_ANNOTATED_CDS"/>
    <property type="molecule type" value="Genomic_DNA"/>
</dbReference>
<evidence type="ECO:0000256" key="5">
    <source>
        <dbReference type="SAM" id="MobiDB-lite"/>
    </source>
</evidence>
<dbReference type="Pfam" id="PF00023">
    <property type="entry name" value="Ank"/>
    <property type="match status" value="1"/>
</dbReference>
<feature type="compositionally biased region" description="Basic and acidic residues" evidence="5">
    <location>
        <begin position="279"/>
        <end position="293"/>
    </location>
</feature>
<reference evidence="6" key="3">
    <citation type="submission" date="2025-09" db="UniProtKB">
        <authorList>
            <consortium name="Ensembl"/>
        </authorList>
    </citation>
    <scope>IDENTIFICATION</scope>
</reference>
<dbReference type="GO" id="GO:0005829">
    <property type="term" value="C:cytosol"/>
    <property type="evidence" value="ECO:0000318"/>
    <property type="project" value="GO_Central"/>
</dbReference>
<evidence type="ECO:0000256" key="1">
    <source>
        <dbReference type="ARBA" id="ARBA00022737"/>
    </source>
</evidence>
<dbReference type="Gene3D" id="1.25.40.20">
    <property type="entry name" value="Ankyrin repeat-containing domain"/>
    <property type="match status" value="2"/>
</dbReference>
<reference evidence="6" key="2">
    <citation type="submission" date="2025-08" db="UniProtKB">
        <authorList>
            <consortium name="Ensembl"/>
        </authorList>
    </citation>
    <scope>IDENTIFICATION</scope>
</reference>
<dbReference type="Bgee" id="ENSLOCG00000008345">
    <property type="expression patterns" value="Expressed in zone of skin and 9 other cell types or tissues"/>
</dbReference>
<feature type="repeat" description="ANK" evidence="3">
    <location>
        <begin position="53"/>
        <end position="85"/>
    </location>
</feature>
<dbReference type="PROSITE" id="PS50297">
    <property type="entry name" value="ANK_REP_REGION"/>
    <property type="match status" value="5"/>
</dbReference>
<dbReference type="EMBL" id="AHAT01028191">
    <property type="status" value="NOT_ANNOTATED_CDS"/>
    <property type="molecule type" value="Genomic_DNA"/>
</dbReference>
<dbReference type="InterPro" id="IPR036770">
    <property type="entry name" value="Ankyrin_rpt-contain_sf"/>
</dbReference>
<dbReference type="GO" id="GO:0005634">
    <property type="term" value="C:nucleus"/>
    <property type="evidence" value="ECO:0000318"/>
    <property type="project" value="GO_Central"/>
</dbReference>
<dbReference type="GO" id="GO:0003779">
    <property type="term" value="F:actin binding"/>
    <property type="evidence" value="ECO:0007669"/>
    <property type="project" value="InterPro"/>
</dbReference>
<feature type="region of interest" description="Disordered" evidence="5">
    <location>
        <begin position="270"/>
        <end position="293"/>
    </location>
</feature>
<keyword evidence="1" id="KW-0677">Repeat</keyword>
<feature type="coiled-coil region" evidence="4">
    <location>
        <begin position="308"/>
        <end position="335"/>
    </location>
</feature>
<name>W5MP24_LEPOC</name>
<dbReference type="EMBL" id="AHAT01028193">
    <property type="status" value="NOT_ANNOTATED_CDS"/>
    <property type="molecule type" value="Genomic_DNA"/>
</dbReference>
<protein>
    <submittedName>
        <fullName evidence="6">Uncharacterized protein</fullName>
    </submittedName>
</protein>
<sequence>MKRLFSCSAAPSATEQWGKDDQKLLKAVDQGDVGKISAVLSRRSVRPTKLDEQGRSSFHLAASRGIVECLDLMLGQGVDTQARDTEGCSALHLAARYGQPESVKTLLQHNVPVDLTDNRGRTALHHAAISGCVSSVSLLCEHGVPLEASDQEGSTALMLAAAHRRRAVCEELARRGARLNAADGRGRTPLMLAAGAGCLDTVAGLLKLGADPTPLDQLGRDAVHYAREAENHEISGLLSAPHQVPAGPEEVTANNAENTRGIPSVAVEPLPGEVAEENATDRDLRPRQEESREAAQLRRELSLRGRRCETLAREVDALRGRLRQQARALQALLEQEGEGGGEGEAEELLERLAALLRERRGSKGSPRRPEDVRREVEVKRRKKRESVEEERLEAAQRLEEALEGKSSAERRLAEIEGHLENMRAVLGQYETRKRMQSTVIADLEGQVRVCGGGGVGWCQCALF</sequence>
<feature type="repeat" description="ANK" evidence="3">
    <location>
        <begin position="152"/>
        <end position="184"/>
    </location>
</feature>
<dbReference type="GeneTree" id="ENSGT00940000157475"/>
<dbReference type="STRING" id="7918.ENSLOCP00000010133"/>
<accession>W5MP24</accession>
<organism evidence="6 7">
    <name type="scientific">Lepisosteus oculatus</name>
    <name type="common">Spotted gar</name>
    <dbReference type="NCBI Taxonomy" id="7918"/>
    <lineage>
        <taxon>Eukaryota</taxon>
        <taxon>Metazoa</taxon>
        <taxon>Chordata</taxon>
        <taxon>Craniata</taxon>
        <taxon>Vertebrata</taxon>
        <taxon>Euteleostomi</taxon>
        <taxon>Actinopterygii</taxon>
        <taxon>Neopterygii</taxon>
        <taxon>Holostei</taxon>
        <taxon>Semionotiformes</taxon>
        <taxon>Lepisosteidae</taxon>
        <taxon>Lepisosteus</taxon>
    </lineage>
</organism>
<dbReference type="InParanoid" id="W5MP24"/>
<evidence type="ECO:0000256" key="4">
    <source>
        <dbReference type="SAM" id="Coils"/>
    </source>
</evidence>
<evidence type="ECO:0000313" key="6">
    <source>
        <dbReference type="Ensembl" id="ENSLOCP00000010133.1"/>
    </source>
</evidence>
<keyword evidence="2 4" id="KW-0175">Coiled coil</keyword>
<dbReference type="GO" id="GO:0050728">
    <property type="term" value="P:negative regulation of inflammatory response"/>
    <property type="evidence" value="ECO:0000318"/>
    <property type="project" value="GO_Central"/>
</dbReference>
<feature type="repeat" description="ANK" evidence="3">
    <location>
        <begin position="185"/>
        <end position="217"/>
    </location>
</feature>
<keyword evidence="7" id="KW-1185">Reference proteome</keyword>
<evidence type="ECO:0000256" key="3">
    <source>
        <dbReference type="PROSITE-ProRule" id="PRU00023"/>
    </source>
</evidence>
<dbReference type="GO" id="GO:0008631">
    <property type="term" value="P:intrinsic apoptotic signaling pathway in response to oxidative stress"/>
    <property type="evidence" value="ECO:0000318"/>
    <property type="project" value="GO_Central"/>
</dbReference>
<dbReference type="SMART" id="SM00248">
    <property type="entry name" value="ANK"/>
    <property type="match status" value="5"/>
</dbReference>
<dbReference type="InterPro" id="IPR002110">
    <property type="entry name" value="Ankyrin_rpt"/>
</dbReference>
<dbReference type="AlphaFoldDB" id="W5MP24"/>
<dbReference type="PANTHER" id="PTHR24129">
    <property type="entry name" value="ANKYCORBIN"/>
    <property type="match status" value="1"/>
</dbReference>
<keyword evidence="3" id="KW-0040">ANK repeat</keyword>
<dbReference type="GO" id="GO:1901223">
    <property type="term" value="P:negative regulation of non-canonical NF-kappaB signal transduction"/>
    <property type="evidence" value="ECO:0000318"/>
    <property type="project" value="GO_Central"/>
</dbReference>
<dbReference type="GO" id="GO:0008630">
    <property type="term" value="P:intrinsic apoptotic signaling pathway in response to DNA damage"/>
    <property type="evidence" value="ECO:0000318"/>
    <property type="project" value="GO_Central"/>
</dbReference>
<dbReference type="PROSITE" id="PS50088">
    <property type="entry name" value="ANK_REPEAT"/>
    <property type="match status" value="5"/>
</dbReference>
<dbReference type="PANTHER" id="PTHR24129:SF2">
    <property type="entry name" value="DUF3447 DOMAIN-CONTAINING PROTEIN"/>
    <property type="match status" value="1"/>
</dbReference>
<reference evidence="7" key="1">
    <citation type="submission" date="2011-12" db="EMBL/GenBank/DDBJ databases">
        <title>The Draft Genome of Lepisosteus oculatus.</title>
        <authorList>
            <consortium name="The Broad Institute Genome Assembly &amp; Analysis Group"/>
            <consortium name="Computational R&amp;D Group"/>
            <consortium name="and Sequencing Platform"/>
            <person name="Di Palma F."/>
            <person name="Alfoldi J."/>
            <person name="Johnson J."/>
            <person name="Berlin A."/>
            <person name="Gnerre S."/>
            <person name="Jaffe D."/>
            <person name="MacCallum I."/>
            <person name="Young S."/>
            <person name="Walker B.J."/>
            <person name="Lander E.S."/>
            <person name="Lindblad-Toh K."/>
        </authorList>
    </citation>
    <scope>NUCLEOTIDE SEQUENCE [LARGE SCALE GENOMIC DNA]</scope>
</reference>
<feature type="repeat" description="ANK" evidence="3">
    <location>
        <begin position="119"/>
        <end position="151"/>
    </location>
</feature>
<dbReference type="SUPFAM" id="SSF48403">
    <property type="entry name" value="Ankyrin repeat"/>
    <property type="match status" value="1"/>
</dbReference>
<dbReference type="EMBL" id="AHAT01028192">
    <property type="status" value="NOT_ANNOTATED_CDS"/>
    <property type="molecule type" value="Genomic_DNA"/>
</dbReference>
<dbReference type="Proteomes" id="UP000018468">
    <property type="component" value="Linkage group LG24"/>
</dbReference>
<dbReference type="Ensembl" id="ENSLOCT00000010145.1">
    <property type="protein sequence ID" value="ENSLOCP00000010133.1"/>
    <property type="gene ID" value="ENSLOCG00000008345.1"/>
</dbReference>
<dbReference type="Pfam" id="PF13637">
    <property type="entry name" value="Ank_4"/>
    <property type="match status" value="1"/>
</dbReference>
<dbReference type="Pfam" id="PF12796">
    <property type="entry name" value="Ank_2"/>
    <property type="match status" value="1"/>
</dbReference>
<evidence type="ECO:0000313" key="7">
    <source>
        <dbReference type="Proteomes" id="UP000018468"/>
    </source>
</evidence>
<evidence type="ECO:0000256" key="2">
    <source>
        <dbReference type="ARBA" id="ARBA00023054"/>
    </source>
</evidence>
<dbReference type="InterPro" id="IPR042420">
    <property type="entry name" value="RAI14/UACA"/>
</dbReference>
<dbReference type="HOGENOM" id="CLU_590456_0_0_1"/>
<feature type="repeat" description="ANK" evidence="3">
    <location>
        <begin position="86"/>
        <end position="118"/>
    </location>
</feature>
<dbReference type="eggNOG" id="ENOG502QPYN">
    <property type="taxonomic scope" value="Eukaryota"/>
</dbReference>